<feature type="transmembrane region" description="Helical" evidence="6">
    <location>
        <begin position="216"/>
        <end position="235"/>
    </location>
</feature>
<dbReference type="InterPro" id="IPR036259">
    <property type="entry name" value="MFS_trans_sf"/>
</dbReference>
<feature type="transmembrane region" description="Helical" evidence="6">
    <location>
        <begin position="408"/>
        <end position="428"/>
    </location>
</feature>
<organism evidence="8 9">
    <name type="scientific">Xylaria grammica</name>
    <dbReference type="NCBI Taxonomy" id="363999"/>
    <lineage>
        <taxon>Eukaryota</taxon>
        <taxon>Fungi</taxon>
        <taxon>Dikarya</taxon>
        <taxon>Ascomycota</taxon>
        <taxon>Pezizomycotina</taxon>
        <taxon>Sordariomycetes</taxon>
        <taxon>Xylariomycetidae</taxon>
        <taxon>Xylariales</taxon>
        <taxon>Xylariaceae</taxon>
        <taxon>Xylaria</taxon>
    </lineage>
</organism>
<evidence type="ECO:0000259" key="7">
    <source>
        <dbReference type="PROSITE" id="PS50850"/>
    </source>
</evidence>
<dbReference type="EMBL" id="RYZI01000283">
    <property type="protein sequence ID" value="RWA07089.1"/>
    <property type="molecule type" value="Genomic_DNA"/>
</dbReference>
<feature type="transmembrane region" description="Helical" evidence="6">
    <location>
        <begin position="116"/>
        <end position="135"/>
    </location>
</feature>
<feature type="transmembrane region" description="Helical" evidence="6">
    <location>
        <begin position="347"/>
        <end position="364"/>
    </location>
</feature>
<evidence type="ECO:0000256" key="3">
    <source>
        <dbReference type="ARBA" id="ARBA00022692"/>
    </source>
</evidence>
<name>A0A439CXZ5_9PEZI</name>
<dbReference type="FunFam" id="1.20.1250.20:FF:000034">
    <property type="entry name" value="MFS general substrate transporter"/>
    <property type="match status" value="1"/>
</dbReference>
<feature type="domain" description="Major facilitator superfamily (MFS) profile" evidence="7">
    <location>
        <begin position="50"/>
        <end position="465"/>
    </location>
</feature>
<keyword evidence="9" id="KW-1185">Reference proteome</keyword>
<protein>
    <recommendedName>
        <fullName evidence="7">Major facilitator superfamily (MFS) profile domain-containing protein</fullName>
    </recommendedName>
</protein>
<feature type="transmembrane region" description="Helical" evidence="6">
    <location>
        <begin position="320"/>
        <end position="340"/>
    </location>
</feature>
<evidence type="ECO:0000256" key="6">
    <source>
        <dbReference type="SAM" id="Phobius"/>
    </source>
</evidence>
<evidence type="ECO:0000256" key="2">
    <source>
        <dbReference type="ARBA" id="ARBA00022448"/>
    </source>
</evidence>
<dbReference type="FunFam" id="1.20.1250.20:FF:000013">
    <property type="entry name" value="MFS general substrate transporter"/>
    <property type="match status" value="1"/>
</dbReference>
<dbReference type="PANTHER" id="PTHR43791">
    <property type="entry name" value="PERMEASE-RELATED"/>
    <property type="match status" value="1"/>
</dbReference>
<keyword evidence="4 6" id="KW-1133">Transmembrane helix</keyword>
<feature type="transmembrane region" description="Helical" evidence="6">
    <location>
        <begin position="141"/>
        <end position="164"/>
    </location>
</feature>
<comment type="subcellular location">
    <subcellularLocation>
        <location evidence="1">Membrane</location>
        <topology evidence="1">Multi-pass membrane protein</topology>
    </subcellularLocation>
</comment>
<dbReference type="GO" id="GO:0022857">
    <property type="term" value="F:transmembrane transporter activity"/>
    <property type="evidence" value="ECO:0007669"/>
    <property type="project" value="InterPro"/>
</dbReference>
<dbReference type="AlphaFoldDB" id="A0A439CXZ5"/>
<accession>A0A439CXZ5</accession>
<feature type="transmembrane region" description="Helical" evidence="6">
    <location>
        <begin position="376"/>
        <end position="396"/>
    </location>
</feature>
<gene>
    <name evidence="8" type="ORF">EKO27_g8010</name>
</gene>
<dbReference type="SUPFAM" id="SSF103473">
    <property type="entry name" value="MFS general substrate transporter"/>
    <property type="match status" value="1"/>
</dbReference>
<proteinExistence type="predicted"/>
<dbReference type="STRING" id="363999.A0A439CXZ5"/>
<feature type="transmembrane region" description="Helical" evidence="6">
    <location>
        <begin position="50"/>
        <end position="68"/>
    </location>
</feature>
<evidence type="ECO:0000256" key="5">
    <source>
        <dbReference type="ARBA" id="ARBA00023136"/>
    </source>
</evidence>
<dbReference type="GO" id="GO:0016020">
    <property type="term" value="C:membrane"/>
    <property type="evidence" value="ECO:0007669"/>
    <property type="project" value="UniProtKB-SubCell"/>
</dbReference>
<keyword evidence="2" id="KW-0813">Transport</keyword>
<feature type="transmembrane region" description="Helical" evidence="6">
    <location>
        <begin position="176"/>
        <end position="196"/>
    </location>
</feature>
<feature type="transmembrane region" description="Helical" evidence="6">
    <location>
        <begin position="440"/>
        <end position="461"/>
    </location>
</feature>
<dbReference type="InterPro" id="IPR020846">
    <property type="entry name" value="MFS_dom"/>
</dbReference>
<evidence type="ECO:0000256" key="4">
    <source>
        <dbReference type="ARBA" id="ARBA00022989"/>
    </source>
</evidence>
<dbReference type="Proteomes" id="UP000286045">
    <property type="component" value="Unassembled WGS sequence"/>
</dbReference>
<evidence type="ECO:0000256" key="1">
    <source>
        <dbReference type="ARBA" id="ARBA00004141"/>
    </source>
</evidence>
<evidence type="ECO:0000313" key="8">
    <source>
        <dbReference type="EMBL" id="RWA07089.1"/>
    </source>
</evidence>
<evidence type="ECO:0000313" key="9">
    <source>
        <dbReference type="Proteomes" id="UP000286045"/>
    </source>
</evidence>
<dbReference type="PROSITE" id="PS50850">
    <property type="entry name" value="MFS"/>
    <property type="match status" value="1"/>
</dbReference>
<keyword evidence="3 6" id="KW-0812">Transmembrane</keyword>
<keyword evidence="5 6" id="KW-0472">Membrane</keyword>
<comment type="caution">
    <text evidence="8">The sequence shown here is derived from an EMBL/GenBank/DDBJ whole genome shotgun (WGS) entry which is preliminary data.</text>
</comment>
<reference evidence="8 9" key="1">
    <citation type="submission" date="2018-12" db="EMBL/GenBank/DDBJ databases">
        <title>Draft genome sequence of Xylaria grammica IHI A82.</title>
        <authorList>
            <person name="Buettner E."/>
            <person name="Kellner H."/>
        </authorList>
    </citation>
    <scope>NUCLEOTIDE SEQUENCE [LARGE SCALE GENOMIC DNA]</scope>
    <source>
        <strain evidence="8 9">IHI A82</strain>
    </source>
</reference>
<sequence length="588" mass="65230">MATVQEVEEKTRASLPEAVVVEDKTSESIDSPSWTDEEETIVRRKLDRQLVPMLTVLYLLCFLDRVNIGNARIQGLTEDLNLVGYRFNIATSIFYVVYLIIEVPSNILLKRVGPRFYIPSLVFGFGAVSIATAFVKTYEQLIGVRVLLGVFEGGTFPGIAYYLSSFYRREELYFRVGIYVSSASLAGAFGGLLAAGFSQIPEWGIQGSRLHTWRNIFFFEGILTVIAAVVAPFILPQTPETANYLTTRESWIAAERIRLEHKASAQEKVEMRHIKRAVTNINNYVCAAGFFFINITVQGLSVFLPTILNNIGYSGLTAQYYSVPVYVAASLIAIFIGYVSDKTKRRGIYLASFTILGITGFGLLRWGQGSQLKYAAVYLCAVGAFPGGPGFLSWGINNAAGPSVRAVSSGYIVSLGTAGGILAVWAYLPDDGPDFHIGHSINFAAQIVALFLSTFGILYCLRENRIRARGGRDNRLVGLTEEEKADLGYRHPDFRGLKSFNCSSKPGAVYRSSPFRNLRSLYCSGAVTSARDVERRNMPNQNLPSKNPVVEWMPPKIRDRDAYIQQLYLPGWTSDYEANTEARIFAES</sequence>
<dbReference type="Gene3D" id="1.20.1250.20">
    <property type="entry name" value="MFS general substrate transporter like domains"/>
    <property type="match status" value="2"/>
</dbReference>
<feature type="transmembrane region" description="Helical" evidence="6">
    <location>
        <begin position="88"/>
        <end position="109"/>
    </location>
</feature>
<feature type="transmembrane region" description="Helical" evidence="6">
    <location>
        <begin position="281"/>
        <end position="308"/>
    </location>
</feature>
<dbReference type="PANTHER" id="PTHR43791:SF53">
    <property type="entry name" value="MAJOR FACILITATOR SUPERFAMILY (MFS) PROFILE DOMAIN-CONTAINING PROTEIN"/>
    <property type="match status" value="1"/>
</dbReference>
<dbReference type="Pfam" id="PF07690">
    <property type="entry name" value="MFS_1"/>
    <property type="match status" value="1"/>
</dbReference>
<dbReference type="InterPro" id="IPR011701">
    <property type="entry name" value="MFS"/>
</dbReference>